<evidence type="ECO:0000256" key="4">
    <source>
        <dbReference type="ARBA" id="ARBA00022670"/>
    </source>
</evidence>
<dbReference type="GO" id="GO:0004177">
    <property type="term" value="F:aminopeptidase activity"/>
    <property type="evidence" value="ECO:0007669"/>
    <property type="project" value="UniProtKB-KW"/>
</dbReference>
<keyword evidence="9" id="KW-1133">Transmembrane helix</keyword>
<dbReference type="InterPro" id="IPR001375">
    <property type="entry name" value="Peptidase_S9_cat"/>
</dbReference>
<evidence type="ECO:0000259" key="14">
    <source>
        <dbReference type="Pfam" id="PF00326"/>
    </source>
</evidence>
<dbReference type="GO" id="GO:0005886">
    <property type="term" value="C:plasma membrane"/>
    <property type="evidence" value="ECO:0007669"/>
    <property type="project" value="TreeGrafter"/>
</dbReference>
<feature type="domain" description="Peptidase S9 prolyl oligopeptidase catalytic" evidence="14">
    <location>
        <begin position="332"/>
        <end position="536"/>
    </location>
</feature>
<dbReference type="GO" id="GO:0006508">
    <property type="term" value="P:proteolysis"/>
    <property type="evidence" value="ECO:0007669"/>
    <property type="project" value="UniProtKB-KW"/>
</dbReference>
<evidence type="ECO:0000313" key="16">
    <source>
        <dbReference type="EMBL" id="PNF42546.1"/>
    </source>
</evidence>
<sequence length="542" mass="60723">MSIPFYGLPGNQEYQYTHAVNIRYPKPGTPNPIAGLSVIDLEEAIKGNPNSIQLQPPQDLLHSEPILSAVNWATEYNVAAVWMNRVQNIAKVVSCSAYNSPCLELLSLREPYGWLDLFTPPLFSPDGTKMVLILPQNQGPTNGAYRHVSVVQQGRNIALTSGKFTVTEILSWDRARNLIYYLATEEKDPSTLHLYSVSDNTQTAPNKPLCISCGIHTVAGDSQCLYVRSTFSLNSSYYILTCTGPWVPEVAIFNKDHVRLVVLESNKEVRQLLQGKVLPTTKRLEVSVPGGFKAQVQLWLPPNIDTSGKTKYPLLVNVYGGPDSYQVTKRFSVDWSTYLTVNKSIIYAAIDGRGSGLKGNNMLFAVYRKLGGPEIDDQVNVTRFLQNNLKYIDSKRTAIWGWSYGGYATGMALAKDKQNVFKCGISVAPVADWNYYDTIYTERYMGLPTLQDNLEGYINSALTIISPSIRNKQYLLVHGTLDDNVHYQQSMMLAKALEHNDVLFQQMSYPDEEHGLTGVRPHLYHTLGNFLDNCFNLHEQTV</sequence>
<evidence type="ECO:0000256" key="10">
    <source>
        <dbReference type="ARBA" id="ARBA00023136"/>
    </source>
</evidence>
<evidence type="ECO:0000256" key="1">
    <source>
        <dbReference type="ARBA" id="ARBA00004606"/>
    </source>
</evidence>
<dbReference type="Gene3D" id="3.40.50.1820">
    <property type="entry name" value="alpha/beta hydrolase"/>
    <property type="match status" value="1"/>
</dbReference>
<dbReference type="SUPFAM" id="SSF82171">
    <property type="entry name" value="DPP6 N-terminal domain-like"/>
    <property type="match status" value="1"/>
</dbReference>
<evidence type="ECO:0000256" key="9">
    <source>
        <dbReference type="ARBA" id="ARBA00022989"/>
    </source>
</evidence>
<comment type="subcellular location">
    <subcellularLocation>
        <location evidence="12">Endomembrane system</location>
        <topology evidence="12">Single-pass membrane protein</topology>
    </subcellularLocation>
    <subcellularLocation>
        <location evidence="1">Membrane</location>
        <topology evidence="1">Single-pass type II membrane protein</topology>
    </subcellularLocation>
</comment>
<accession>A0A2J7RNY4</accession>
<evidence type="ECO:0000256" key="13">
    <source>
        <dbReference type="ARBA" id="ARBA00072929"/>
    </source>
</evidence>
<dbReference type="PANTHER" id="PTHR11731:SF200">
    <property type="entry name" value="DIPEPTIDYL PEPTIDASE 10, ISOFORM B"/>
    <property type="match status" value="1"/>
</dbReference>
<comment type="similarity">
    <text evidence="2">Belongs to the peptidase S9B family. DPPIV subfamily.</text>
</comment>
<evidence type="ECO:0000256" key="11">
    <source>
        <dbReference type="ARBA" id="ARBA00023180"/>
    </source>
</evidence>
<gene>
    <name evidence="16" type="ORF">B7P43_G06922</name>
</gene>
<dbReference type="OrthoDB" id="16520at2759"/>
<evidence type="ECO:0000256" key="6">
    <source>
        <dbReference type="ARBA" id="ARBA00022801"/>
    </source>
</evidence>
<dbReference type="GO" id="GO:0012505">
    <property type="term" value="C:endomembrane system"/>
    <property type="evidence" value="ECO:0007669"/>
    <property type="project" value="UniProtKB-SubCell"/>
</dbReference>
<evidence type="ECO:0000256" key="8">
    <source>
        <dbReference type="ARBA" id="ARBA00022968"/>
    </source>
</evidence>
<keyword evidence="7" id="KW-0720">Serine protease</keyword>
<comment type="caution">
    <text evidence="16">The sequence shown here is derived from an EMBL/GenBank/DDBJ whole genome shotgun (WGS) entry which is preliminary data.</text>
</comment>
<dbReference type="Gene3D" id="2.140.10.30">
    <property type="entry name" value="Dipeptidylpeptidase IV, N-terminal domain"/>
    <property type="match status" value="1"/>
</dbReference>
<evidence type="ECO:0000256" key="5">
    <source>
        <dbReference type="ARBA" id="ARBA00022692"/>
    </source>
</evidence>
<evidence type="ECO:0000256" key="2">
    <source>
        <dbReference type="ARBA" id="ARBA00010036"/>
    </source>
</evidence>
<keyword evidence="3" id="KW-0031">Aminopeptidase</keyword>
<dbReference type="SUPFAM" id="SSF53474">
    <property type="entry name" value="alpha/beta-Hydrolases"/>
    <property type="match status" value="1"/>
</dbReference>
<keyword evidence="10" id="KW-0472">Membrane</keyword>
<keyword evidence="17" id="KW-1185">Reference proteome</keyword>
<proteinExistence type="inferred from homology"/>
<evidence type="ECO:0000259" key="15">
    <source>
        <dbReference type="Pfam" id="PF00930"/>
    </source>
</evidence>
<feature type="domain" description="Dipeptidylpeptidase IV N-terminal" evidence="15">
    <location>
        <begin position="3"/>
        <end position="248"/>
    </location>
</feature>
<dbReference type="STRING" id="105785.A0A2J7RNY4"/>
<dbReference type="GO" id="GO:0008239">
    <property type="term" value="F:dipeptidyl-peptidase activity"/>
    <property type="evidence" value="ECO:0007669"/>
    <property type="project" value="TreeGrafter"/>
</dbReference>
<dbReference type="EMBL" id="NEVH01002144">
    <property type="protein sequence ID" value="PNF42546.1"/>
    <property type="molecule type" value="Genomic_DNA"/>
</dbReference>
<dbReference type="InParanoid" id="A0A2J7RNY4"/>
<dbReference type="PANTHER" id="PTHR11731">
    <property type="entry name" value="PROTEASE FAMILY S9B,C DIPEPTIDYL-PEPTIDASE IV-RELATED"/>
    <property type="match status" value="1"/>
</dbReference>
<dbReference type="FunFam" id="3.40.50.1820:FF:000003">
    <property type="entry name" value="Dipeptidyl peptidase 4"/>
    <property type="match status" value="1"/>
</dbReference>
<keyword evidence="6" id="KW-0378">Hydrolase</keyword>
<evidence type="ECO:0000256" key="3">
    <source>
        <dbReference type="ARBA" id="ARBA00022438"/>
    </source>
</evidence>
<keyword evidence="4" id="KW-0645">Protease</keyword>
<dbReference type="InterPro" id="IPR002469">
    <property type="entry name" value="Peptidase_S9B_N"/>
</dbReference>
<organism evidence="16 17">
    <name type="scientific">Cryptotermes secundus</name>
    <dbReference type="NCBI Taxonomy" id="105785"/>
    <lineage>
        <taxon>Eukaryota</taxon>
        <taxon>Metazoa</taxon>
        <taxon>Ecdysozoa</taxon>
        <taxon>Arthropoda</taxon>
        <taxon>Hexapoda</taxon>
        <taxon>Insecta</taxon>
        <taxon>Pterygota</taxon>
        <taxon>Neoptera</taxon>
        <taxon>Polyneoptera</taxon>
        <taxon>Dictyoptera</taxon>
        <taxon>Blattodea</taxon>
        <taxon>Blattoidea</taxon>
        <taxon>Termitoidae</taxon>
        <taxon>Kalotermitidae</taxon>
        <taxon>Cryptotermitinae</taxon>
        <taxon>Cryptotermes</taxon>
    </lineage>
</organism>
<evidence type="ECO:0000313" key="17">
    <source>
        <dbReference type="Proteomes" id="UP000235965"/>
    </source>
</evidence>
<keyword evidence="8" id="KW-0735">Signal-anchor</keyword>
<dbReference type="AlphaFoldDB" id="A0A2J7RNY4"/>
<keyword evidence="5" id="KW-0812">Transmembrane</keyword>
<protein>
    <recommendedName>
        <fullName evidence="13">Venom dipeptidyl peptidase 4</fullName>
    </recommendedName>
</protein>
<reference evidence="16 17" key="1">
    <citation type="submission" date="2017-12" db="EMBL/GenBank/DDBJ databases">
        <title>Hemimetabolous genomes reveal molecular basis of termite eusociality.</title>
        <authorList>
            <person name="Harrison M.C."/>
            <person name="Jongepier E."/>
            <person name="Robertson H.M."/>
            <person name="Arning N."/>
            <person name="Bitard-Feildel T."/>
            <person name="Chao H."/>
            <person name="Childers C.P."/>
            <person name="Dinh H."/>
            <person name="Doddapaneni H."/>
            <person name="Dugan S."/>
            <person name="Gowin J."/>
            <person name="Greiner C."/>
            <person name="Han Y."/>
            <person name="Hu H."/>
            <person name="Hughes D.S.T."/>
            <person name="Huylmans A.-K."/>
            <person name="Kemena C."/>
            <person name="Kremer L.P.M."/>
            <person name="Lee S.L."/>
            <person name="Lopez-Ezquerra A."/>
            <person name="Mallet L."/>
            <person name="Monroy-Kuhn J.M."/>
            <person name="Moser A."/>
            <person name="Murali S.C."/>
            <person name="Muzny D.M."/>
            <person name="Otani S."/>
            <person name="Piulachs M.-D."/>
            <person name="Poelchau M."/>
            <person name="Qu J."/>
            <person name="Schaub F."/>
            <person name="Wada-Katsumata A."/>
            <person name="Worley K.C."/>
            <person name="Xie Q."/>
            <person name="Ylla G."/>
            <person name="Poulsen M."/>
            <person name="Gibbs R.A."/>
            <person name="Schal C."/>
            <person name="Richards S."/>
            <person name="Belles X."/>
            <person name="Korb J."/>
            <person name="Bornberg-Bauer E."/>
        </authorList>
    </citation>
    <scope>NUCLEOTIDE SEQUENCE [LARGE SCALE GENOMIC DNA]</scope>
    <source>
        <tissue evidence="16">Whole body</tissue>
    </source>
</reference>
<evidence type="ECO:0000256" key="12">
    <source>
        <dbReference type="ARBA" id="ARBA00037847"/>
    </source>
</evidence>
<dbReference type="Pfam" id="PF00930">
    <property type="entry name" value="DPPIV_N"/>
    <property type="match status" value="1"/>
</dbReference>
<dbReference type="GO" id="GO:0008236">
    <property type="term" value="F:serine-type peptidase activity"/>
    <property type="evidence" value="ECO:0007669"/>
    <property type="project" value="UniProtKB-KW"/>
</dbReference>
<dbReference type="Pfam" id="PF00326">
    <property type="entry name" value="Peptidase_S9"/>
    <property type="match status" value="1"/>
</dbReference>
<dbReference type="InterPro" id="IPR029058">
    <property type="entry name" value="AB_hydrolase_fold"/>
</dbReference>
<dbReference type="Proteomes" id="UP000235965">
    <property type="component" value="Unassembled WGS sequence"/>
</dbReference>
<name>A0A2J7RNY4_9NEOP</name>
<keyword evidence="11" id="KW-0325">Glycoprotein</keyword>
<evidence type="ECO:0000256" key="7">
    <source>
        <dbReference type="ARBA" id="ARBA00022825"/>
    </source>
</evidence>
<dbReference type="InterPro" id="IPR050278">
    <property type="entry name" value="Serine_Prot_S9B/DPPIV"/>
</dbReference>